<evidence type="ECO:0000256" key="1">
    <source>
        <dbReference type="SAM" id="Coils"/>
    </source>
</evidence>
<sequence>MLGSLANPSLSYHKGAKKVLISSIQTATNYIFSPINQRILNITQTADWKEKTMLAGLIISVCCAVITFFTQTVFICGAFATLSGVCSLGTLFIRNYESLKKMRECVEDLERQNQNLAAHNQELNSLVTQQRDIVIDLTKENRNLKIEVTKLTAHTNCLSQTSKDLLDSVDDLHINLAELKPTSTGIQETAKKLSDFSITMEKQQTVAKHLMELISKTSTEQADQLEGEKKIIEQLVSLQNKDTTLQKVKELNHLHQQISCSHDKLAEALKSYSDLQVKVAQTSTQLSSLQAEYALENTRLQETRQELSVVSRELQKIRSDLQSLLSEHRSLLSEKKELQSALTLQVDRLQKLHTELGLHSSDRSNNLHQ</sequence>
<organism evidence="3 4">
    <name type="scientific">Candidatus Rhabdochlamydia porcellionis</name>
    <dbReference type="NCBI Taxonomy" id="225148"/>
    <lineage>
        <taxon>Bacteria</taxon>
        <taxon>Pseudomonadati</taxon>
        <taxon>Chlamydiota</taxon>
        <taxon>Chlamydiia</taxon>
        <taxon>Parachlamydiales</taxon>
        <taxon>Candidatus Rhabdochlamydiaceae</taxon>
        <taxon>Candidatus Rhabdochlamydia</taxon>
    </lineage>
</organism>
<protein>
    <submittedName>
        <fullName evidence="3">Chromosome segregation protein SMC</fullName>
    </submittedName>
</protein>
<keyword evidence="2" id="KW-0812">Transmembrane</keyword>
<accession>A0ABX8Z0L8</accession>
<evidence type="ECO:0000313" key="3">
    <source>
        <dbReference type="EMBL" id="QZA59220.1"/>
    </source>
</evidence>
<keyword evidence="2" id="KW-0472">Membrane</keyword>
<keyword evidence="2" id="KW-1133">Transmembrane helix</keyword>
<name>A0ABX8Z0L8_9BACT</name>
<dbReference type="EMBL" id="CP075585">
    <property type="protein sequence ID" value="QZA59220.1"/>
    <property type="molecule type" value="Genomic_DNA"/>
</dbReference>
<keyword evidence="4" id="KW-1185">Reference proteome</keyword>
<evidence type="ECO:0000256" key="2">
    <source>
        <dbReference type="SAM" id="Phobius"/>
    </source>
</evidence>
<evidence type="ECO:0000313" key="4">
    <source>
        <dbReference type="Proteomes" id="UP000822862"/>
    </source>
</evidence>
<keyword evidence="1" id="KW-0175">Coiled coil</keyword>
<gene>
    <name evidence="3" type="ORF">RHAB15C_0001105</name>
</gene>
<feature type="coiled-coil region" evidence="1">
    <location>
        <begin position="99"/>
        <end position="129"/>
    </location>
</feature>
<dbReference type="RefSeq" id="WP_220716036.1">
    <property type="nucleotide sequence ID" value="NZ_CP075585.1"/>
</dbReference>
<feature type="coiled-coil region" evidence="1">
    <location>
        <begin position="272"/>
        <end position="341"/>
    </location>
</feature>
<dbReference type="Proteomes" id="UP000822862">
    <property type="component" value="Chromosome"/>
</dbReference>
<proteinExistence type="predicted"/>
<reference evidence="3 4" key="1">
    <citation type="submission" date="2020-01" db="EMBL/GenBank/DDBJ databases">
        <authorList>
            <person name="Sixt B."/>
            <person name="Schulz F."/>
            <person name="Kostanjsek R."/>
            <person name="Koestlbacher S."/>
            <person name="Collingro A."/>
            <person name="Toenshoff E."/>
            <person name="Horn M."/>
        </authorList>
    </citation>
    <scope>NUCLEOTIDE SEQUENCE [LARGE SCALE GENOMIC DNA]</scope>
    <source>
        <strain evidence="3 4">15C</strain>
    </source>
</reference>
<feature type="transmembrane region" description="Helical" evidence="2">
    <location>
        <begin position="52"/>
        <end position="69"/>
    </location>
</feature>
<reference evidence="3 4" key="2">
    <citation type="submission" date="2021-05" db="EMBL/GenBank/DDBJ databases">
        <title>Ecology and evolution of chlamydial symbionts of arthropods.</title>
        <authorList>
            <person name="Halter T."/>
            <person name="Sixt B.S."/>
            <person name="Toenshoff E.R."/>
            <person name="Koestlbacher S."/>
            <person name="Schulz F."/>
            <person name="Kostanjsek R."/>
            <person name="Collingro A."/>
            <person name="Hendrickx F."/>
            <person name="Horn M."/>
        </authorList>
    </citation>
    <scope>NUCLEOTIDE SEQUENCE [LARGE SCALE GENOMIC DNA]</scope>
    <source>
        <strain evidence="3 4">15C</strain>
    </source>
</reference>